<sequence length="331" mass="34995">MDDTELMTSEQTPLHTPFTAASTAADILEGVDLSGCEAIVTGGHSRLGREVTRALAAAGASVTVASRDTERAAESVDGIDGVRVEQLDLTDPESIDAFAGRWLDSGRSLHILVNNAAVLFGPELRLDARGHELAFSTSHLGHFQLTRALLPALRAAHGARVVNVTSGAARFGDIHWDDLGFATDYNPVAAYAQSKRANVLFTVELDRRFAEDGIRAFAAHPGVIIGAGPHSPQRLDSLRAQGLVDEQGDAIIDPDAGKKTIEQGAATLVFGAASPLLDGIGGAYLKDSDVAVLDDEERPLTPDSIPADANSAMLNPEDAHRLWDLSEQLLA</sequence>
<dbReference type="Pfam" id="PF00106">
    <property type="entry name" value="adh_short"/>
    <property type="match status" value="1"/>
</dbReference>
<proteinExistence type="inferred from homology"/>
<dbReference type="GO" id="GO:0016491">
    <property type="term" value="F:oxidoreductase activity"/>
    <property type="evidence" value="ECO:0007669"/>
    <property type="project" value="UniProtKB-KW"/>
</dbReference>
<name>A0A495EA04_9MICC</name>
<dbReference type="PRINTS" id="PR00081">
    <property type="entry name" value="GDHRDH"/>
</dbReference>
<dbReference type="Proteomes" id="UP000276055">
    <property type="component" value="Unassembled WGS sequence"/>
</dbReference>
<dbReference type="InterPro" id="IPR036291">
    <property type="entry name" value="NAD(P)-bd_dom_sf"/>
</dbReference>
<reference evidence="3 4" key="1">
    <citation type="submission" date="2018-10" db="EMBL/GenBank/DDBJ databases">
        <title>Genomic Encyclopedia of Type Strains, Phase IV (KMG-IV): sequencing the most valuable type-strain genomes for metagenomic binning, comparative biology and taxonomic classification.</title>
        <authorList>
            <person name="Goeker M."/>
        </authorList>
    </citation>
    <scope>NUCLEOTIDE SEQUENCE [LARGE SCALE GENOMIC DNA]</scope>
    <source>
        <strain evidence="3 4">DSM 25586</strain>
    </source>
</reference>
<keyword evidence="2" id="KW-0560">Oxidoreductase</keyword>
<dbReference type="EMBL" id="RBIR01000009">
    <property type="protein sequence ID" value="RKR13750.1"/>
    <property type="molecule type" value="Genomic_DNA"/>
</dbReference>
<dbReference type="SUPFAM" id="SSF51735">
    <property type="entry name" value="NAD(P)-binding Rossmann-fold domains"/>
    <property type="match status" value="1"/>
</dbReference>
<evidence type="ECO:0000256" key="2">
    <source>
        <dbReference type="ARBA" id="ARBA00023002"/>
    </source>
</evidence>
<dbReference type="Gene3D" id="3.40.50.720">
    <property type="entry name" value="NAD(P)-binding Rossmann-like Domain"/>
    <property type="match status" value="1"/>
</dbReference>
<dbReference type="PANTHER" id="PTHR24320:SF148">
    <property type="entry name" value="NAD(P)-BINDING ROSSMANN-FOLD SUPERFAMILY PROTEIN"/>
    <property type="match status" value="1"/>
</dbReference>
<comment type="similarity">
    <text evidence="1">Belongs to the short-chain dehydrogenases/reductases (SDR) family.</text>
</comment>
<evidence type="ECO:0000313" key="3">
    <source>
        <dbReference type="EMBL" id="RKR13750.1"/>
    </source>
</evidence>
<gene>
    <name evidence="3" type="ORF">C8D78_3411</name>
</gene>
<dbReference type="InterPro" id="IPR002347">
    <property type="entry name" value="SDR_fam"/>
</dbReference>
<dbReference type="PANTHER" id="PTHR24320">
    <property type="entry name" value="RETINOL DEHYDROGENASE"/>
    <property type="match status" value="1"/>
</dbReference>
<comment type="caution">
    <text evidence="3">The sequence shown here is derived from an EMBL/GenBank/DDBJ whole genome shotgun (WGS) entry which is preliminary data.</text>
</comment>
<accession>A0A495EA04</accession>
<evidence type="ECO:0000313" key="4">
    <source>
        <dbReference type="Proteomes" id="UP000276055"/>
    </source>
</evidence>
<protein>
    <submittedName>
        <fullName evidence="3">NAD(P)-dependent dehydrogenase (Short-subunit alcohol dehydrogenase family)</fullName>
    </submittedName>
</protein>
<evidence type="ECO:0000256" key="1">
    <source>
        <dbReference type="ARBA" id="ARBA00006484"/>
    </source>
</evidence>
<dbReference type="AlphaFoldDB" id="A0A495EA04"/>
<organism evidence="3 4">
    <name type="scientific">Arthrobacter oryzae</name>
    <dbReference type="NCBI Taxonomy" id="409290"/>
    <lineage>
        <taxon>Bacteria</taxon>
        <taxon>Bacillati</taxon>
        <taxon>Actinomycetota</taxon>
        <taxon>Actinomycetes</taxon>
        <taxon>Micrococcales</taxon>
        <taxon>Micrococcaceae</taxon>
        <taxon>Arthrobacter</taxon>
    </lineage>
</organism>